<evidence type="ECO:0000256" key="1">
    <source>
        <dbReference type="ARBA" id="ARBA00022679"/>
    </source>
</evidence>
<evidence type="ECO:0000313" key="4">
    <source>
        <dbReference type="Proteomes" id="UP000253772"/>
    </source>
</evidence>
<protein>
    <submittedName>
        <fullName evidence="3">Nucleotidyltransferase family protein</fullName>
    </submittedName>
</protein>
<gene>
    <name evidence="3" type="ORF">DDF84_002145</name>
</gene>
<proteinExistence type="predicted"/>
<dbReference type="OrthoDB" id="9788272at2"/>
<dbReference type="EMBL" id="CP037900">
    <property type="protein sequence ID" value="QBP08629.1"/>
    <property type="molecule type" value="Genomic_DNA"/>
</dbReference>
<name>A0A132HIN8_9BURK</name>
<dbReference type="Gene3D" id="3.90.550.10">
    <property type="entry name" value="Spore Coat Polysaccharide Biosynthesis Protein SpsA, Chain A"/>
    <property type="match status" value="1"/>
</dbReference>
<evidence type="ECO:0000256" key="2">
    <source>
        <dbReference type="ARBA" id="ARBA00022695"/>
    </source>
</evidence>
<evidence type="ECO:0000313" key="3">
    <source>
        <dbReference type="EMBL" id="QBP08629.1"/>
    </source>
</evidence>
<sequence>MKAMIFAAGRGDRMRPLTDACPKPLLAVGGKPLIVWQVEALVRAGLTDIVINHAWLGEQLESALGDGSQLGARIHWSAEGTALETAGGIAHALPLLTGKTDADDVFLAVSGDIFCDFDYRTLLPRARAMAMAPRPHMHLVMVPNPPFHPRGDFVLDAAGLLRMPSADAHALTFGNIGLYDTRLFREIERGAKVAMSPYYRESIAAGLATGERFDGRWENVGTPAQLAALDRSLRA</sequence>
<dbReference type="NCBIfam" id="NF045761">
    <property type="entry name" value="NAMPUrTaseMurU"/>
    <property type="match status" value="1"/>
</dbReference>
<dbReference type="Pfam" id="PF00483">
    <property type="entry name" value="NTP_transferase"/>
    <property type="match status" value="1"/>
</dbReference>
<dbReference type="InterPro" id="IPR054790">
    <property type="entry name" value="MurU"/>
</dbReference>
<dbReference type="SUPFAM" id="SSF53448">
    <property type="entry name" value="Nucleotide-diphospho-sugar transferases"/>
    <property type="match status" value="1"/>
</dbReference>
<dbReference type="AlphaFoldDB" id="A0A132HIN8"/>
<dbReference type="InterPro" id="IPR005835">
    <property type="entry name" value="NTP_transferase_dom"/>
</dbReference>
<keyword evidence="1 3" id="KW-0808">Transferase</keyword>
<dbReference type="GO" id="GO:0016779">
    <property type="term" value="F:nucleotidyltransferase activity"/>
    <property type="evidence" value="ECO:0007669"/>
    <property type="project" value="UniProtKB-KW"/>
</dbReference>
<organism evidence="3 4">
    <name type="scientific">Cupriavidus metallidurans</name>
    <dbReference type="NCBI Taxonomy" id="119219"/>
    <lineage>
        <taxon>Bacteria</taxon>
        <taxon>Pseudomonadati</taxon>
        <taxon>Pseudomonadota</taxon>
        <taxon>Betaproteobacteria</taxon>
        <taxon>Burkholderiales</taxon>
        <taxon>Burkholderiaceae</taxon>
        <taxon>Cupriavidus</taxon>
    </lineage>
</organism>
<dbReference type="PANTHER" id="PTHR43584">
    <property type="entry name" value="NUCLEOTIDYL TRANSFERASE"/>
    <property type="match status" value="1"/>
</dbReference>
<dbReference type="RefSeq" id="WP_024569476.1">
    <property type="nucleotide sequence ID" value="NZ_CP037900.1"/>
</dbReference>
<dbReference type="InterPro" id="IPR050065">
    <property type="entry name" value="GlmU-like"/>
</dbReference>
<dbReference type="InterPro" id="IPR029044">
    <property type="entry name" value="Nucleotide-diphossugar_trans"/>
</dbReference>
<keyword evidence="2" id="KW-0548">Nucleotidyltransferase</keyword>
<dbReference type="CDD" id="cd06422">
    <property type="entry name" value="NTP_transferase_like_1"/>
    <property type="match status" value="1"/>
</dbReference>
<dbReference type="Proteomes" id="UP000253772">
    <property type="component" value="Chromosome c1"/>
</dbReference>
<reference evidence="3 4" key="1">
    <citation type="submission" date="2019-03" db="EMBL/GenBank/DDBJ databases">
        <title>Comparative insights into the high quality Complete genome sequence of highly metal resistant Cupriavidus metallidurans strain BS1 isolated from a gold-copper mine.</title>
        <authorList>
            <person name="Mazhar H.S."/>
            <person name="Rensing C."/>
        </authorList>
    </citation>
    <scope>NUCLEOTIDE SEQUENCE [LARGE SCALE GENOMIC DNA]</scope>
    <source>
        <strain evidence="3 4">BS1</strain>
    </source>
</reference>
<dbReference type="PANTHER" id="PTHR43584:SF8">
    <property type="entry name" value="N-ACETYLMURAMATE ALPHA-1-PHOSPHATE URIDYLYLTRANSFERASE"/>
    <property type="match status" value="1"/>
</dbReference>
<accession>A0A132HIN8</accession>